<dbReference type="Proteomes" id="UP000005824">
    <property type="component" value="Unassembled WGS sequence"/>
</dbReference>
<feature type="signal peptide" evidence="2">
    <location>
        <begin position="1"/>
        <end position="19"/>
    </location>
</feature>
<dbReference type="EMBL" id="ABVL01000002">
    <property type="protein sequence ID" value="EDY21468.1"/>
    <property type="molecule type" value="Genomic_DNA"/>
</dbReference>
<accession>B4CVM6</accession>
<keyword evidence="1 2" id="KW-0732">Signal</keyword>
<dbReference type="SUPFAM" id="SSF49363">
    <property type="entry name" value="Purple acid phosphatase, N-terminal domain"/>
    <property type="match status" value="1"/>
</dbReference>
<reference evidence="4 5" key="1">
    <citation type="journal article" date="2011" name="J. Bacteriol.">
        <title>Genome sequence of Chthoniobacter flavus Ellin428, an aerobic heterotrophic soil bacterium.</title>
        <authorList>
            <person name="Kant R."/>
            <person name="van Passel M.W."/>
            <person name="Palva A."/>
            <person name="Lucas S."/>
            <person name="Lapidus A."/>
            <person name="Glavina Del Rio T."/>
            <person name="Dalin E."/>
            <person name="Tice H."/>
            <person name="Bruce D."/>
            <person name="Goodwin L."/>
            <person name="Pitluck S."/>
            <person name="Larimer F.W."/>
            <person name="Land M.L."/>
            <person name="Hauser L."/>
            <person name="Sangwan P."/>
            <person name="de Vos W.M."/>
            <person name="Janssen P.H."/>
            <person name="Smidt H."/>
        </authorList>
    </citation>
    <scope>NUCLEOTIDE SEQUENCE [LARGE SCALE GENOMIC DNA]</scope>
    <source>
        <strain evidence="4 5">Ellin428</strain>
    </source>
</reference>
<dbReference type="SUPFAM" id="SSF56300">
    <property type="entry name" value="Metallo-dependent phosphatases"/>
    <property type="match status" value="1"/>
</dbReference>
<comment type="caution">
    <text evidence="4">The sequence shown here is derived from an EMBL/GenBank/DDBJ whole genome shotgun (WGS) entry which is preliminary data.</text>
</comment>
<dbReference type="InterPro" id="IPR004843">
    <property type="entry name" value="Calcineurin-like_PHP"/>
</dbReference>
<organism evidence="4 5">
    <name type="scientific">Chthoniobacter flavus Ellin428</name>
    <dbReference type="NCBI Taxonomy" id="497964"/>
    <lineage>
        <taxon>Bacteria</taxon>
        <taxon>Pseudomonadati</taxon>
        <taxon>Verrucomicrobiota</taxon>
        <taxon>Spartobacteria</taxon>
        <taxon>Chthoniobacterales</taxon>
        <taxon>Chthoniobacteraceae</taxon>
        <taxon>Chthoniobacter</taxon>
    </lineage>
</organism>
<dbReference type="AlphaFoldDB" id="B4CVM6"/>
<feature type="chain" id="PRO_5002802148" description="Calcineurin-like phosphoesterase domain-containing protein" evidence="2">
    <location>
        <begin position="20"/>
        <end position="385"/>
    </location>
</feature>
<keyword evidence="5" id="KW-1185">Reference proteome</keyword>
<evidence type="ECO:0000259" key="3">
    <source>
        <dbReference type="Pfam" id="PF00149"/>
    </source>
</evidence>
<dbReference type="STRING" id="497964.CfE428DRAFT_0713"/>
<dbReference type="InterPro" id="IPR008963">
    <property type="entry name" value="Purple_acid_Pase-like_N"/>
</dbReference>
<name>B4CVM6_9BACT</name>
<dbReference type="Gene3D" id="3.60.21.10">
    <property type="match status" value="1"/>
</dbReference>
<dbReference type="GO" id="GO:0003993">
    <property type="term" value="F:acid phosphatase activity"/>
    <property type="evidence" value="ECO:0007669"/>
    <property type="project" value="InterPro"/>
</dbReference>
<dbReference type="GO" id="GO:0046872">
    <property type="term" value="F:metal ion binding"/>
    <property type="evidence" value="ECO:0007669"/>
    <property type="project" value="InterPro"/>
</dbReference>
<evidence type="ECO:0000313" key="4">
    <source>
        <dbReference type="EMBL" id="EDY21468.1"/>
    </source>
</evidence>
<evidence type="ECO:0000313" key="5">
    <source>
        <dbReference type="Proteomes" id="UP000005824"/>
    </source>
</evidence>
<feature type="domain" description="Calcineurin-like phosphoesterase" evidence="3">
    <location>
        <begin position="109"/>
        <end position="279"/>
    </location>
</feature>
<dbReference type="Gene3D" id="2.60.40.380">
    <property type="entry name" value="Purple acid phosphatase-like, N-terminal"/>
    <property type="match status" value="1"/>
</dbReference>
<dbReference type="CDD" id="cd00838">
    <property type="entry name" value="MPP_superfamily"/>
    <property type="match status" value="1"/>
</dbReference>
<dbReference type="InParanoid" id="B4CVM6"/>
<dbReference type="Pfam" id="PF00149">
    <property type="entry name" value="Metallophos"/>
    <property type="match status" value="1"/>
</dbReference>
<evidence type="ECO:0000256" key="1">
    <source>
        <dbReference type="ARBA" id="ARBA00022729"/>
    </source>
</evidence>
<dbReference type="InterPro" id="IPR029052">
    <property type="entry name" value="Metallo-depent_PP-like"/>
</dbReference>
<proteinExistence type="predicted"/>
<gene>
    <name evidence="4" type="ORF">CfE428DRAFT_0713</name>
</gene>
<protein>
    <recommendedName>
        <fullName evidence="3">Calcineurin-like phosphoesterase domain-containing protein</fullName>
    </recommendedName>
</protein>
<sequence length="385" mass="43118" precursor="true">MRNVLCFGAALLAGLSVHAEDIQRIWLTHRTNDPSKIVVNWQTSEAANSVVEFGDTEALGETARQEDAVTLHHVEIPLAHRGGEYHYRVRSGASNSTIYAFRGYPADELRVAVVADTGYGKAPWGEAVLREKPHLLLSAGDHVPALHKGQLVAITDTTAFSEIVDRNRELFHSTPWMPLLGNHDREIRPRGPKPPTEPVYDVDATAFRQFFALPGEGWKWHFDIPDFGVRFVALDFSHLSDQGTTWQTCHSPKRDGPQFGWYRDLMAASKQPFLITLNNERNATVRGQEGGEWGRMMAQNSLNITGFGYFAERAEVDGITYYNTSVGGTGTPYPDPKSAVLKSEDNFILLTFHREPRELRLDLKNMRGEVLDSKTFAPRAQSTTQ</sequence>
<evidence type="ECO:0000256" key="2">
    <source>
        <dbReference type="SAM" id="SignalP"/>
    </source>
</evidence>
<dbReference type="eggNOG" id="COG1409">
    <property type="taxonomic scope" value="Bacteria"/>
</dbReference>